<proteinExistence type="predicted"/>
<name>A0ABD3M320_9STRA</name>
<dbReference type="Proteomes" id="UP001530293">
    <property type="component" value="Unassembled WGS sequence"/>
</dbReference>
<dbReference type="EMBL" id="JALLBG020000268">
    <property type="protein sequence ID" value="KAL3757223.1"/>
    <property type="molecule type" value="Genomic_DNA"/>
</dbReference>
<comment type="caution">
    <text evidence="1">The sequence shown here is derived from an EMBL/GenBank/DDBJ whole genome shotgun (WGS) entry which is preliminary data.</text>
</comment>
<reference evidence="1 2" key="1">
    <citation type="submission" date="2024-10" db="EMBL/GenBank/DDBJ databases">
        <title>Updated reference genomes for cyclostephanoid diatoms.</title>
        <authorList>
            <person name="Roberts W.R."/>
            <person name="Alverson A.J."/>
        </authorList>
    </citation>
    <scope>NUCLEOTIDE SEQUENCE [LARGE SCALE GENOMIC DNA]</scope>
    <source>
        <strain evidence="1 2">AJA232-27</strain>
    </source>
</reference>
<accession>A0ABD3M320</accession>
<keyword evidence="2" id="KW-1185">Reference proteome</keyword>
<sequence>MNNRMERWRTVISIIGFTSSKKTGSVGNISRHLLDVTNVDASALHRALSLELGSDVANRFGKRLHCAFQEDSSSKQTTSTAATVDARWIITTFRATMLAPAAFHDPRGVFLKLVQDYHLECIGGDRSEHSILLSDVVRVASIAAVNDKDVQSATVQLKKCIQGLTTSSVIAVKTLEEALELSPAALPTFRTQLLDKISDDKRLELLAGEEDKALSAFLLQSNKMLGEEQRILYQTKILRRTFAAWRMVLTITLRTKHWRKKHAFLGWLSESKRVRLSRLSTVYFCLSSTKPLSRLALRKLLQHKNNMKKIKRCYASDSVKTVCAGVGHLRMWLNRTYLRSAFMNWLQFNVMHRNLEVALRLHETMLRRRVVRLFKSNAMNEIQFRSDVRIASAQQSIHLTQIMDNDSALTSRTETSIAGTTLLSKREKQRRHDEARQRQRQIQKELDSNILLQQRDQRRQRVAELQMQRELGFQSIWDASKVAAEAACDERNKTWLLSSEFKHQSQKMQNEVHRLLSIKFASTTDRDREKAMASRAVISYSILDAKLAHVAGALPDELFTRLEPTTSPITSASFQSALELCGLILDGTEFEELFHGVAENGSIELHNLKELRQLAEKYVGNEGTRWKMYVCPVMKTMVIHNVVTDTKIFEKDVHKKHIRQMVIDNMQDIVIHKVRRKHAEARRHAHTEMLEHHAANSIQSLFHQSKARQSIKKQRWIVDRRKLQSERSIR</sequence>
<dbReference type="AlphaFoldDB" id="A0ABD3M320"/>
<evidence type="ECO:0000313" key="1">
    <source>
        <dbReference type="EMBL" id="KAL3757223.1"/>
    </source>
</evidence>
<protein>
    <submittedName>
        <fullName evidence="1">Uncharacterized protein</fullName>
    </submittedName>
</protein>
<gene>
    <name evidence="1" type="ORF">ACHAWU_008384</name>
</gene>
<organism evidence="1 2">
    <name type="scientific">Discostella pseudostelligera</name>
    <dbReference type="NCBI Taxonomy" id="259834"/>
    <lineage>
        <taxon>Eukaryota</taxon>
        <taxon>Sar</taxon>
        <taxon>Stramenopiles</taxon>
        <taxon>Ochrophyta</taxon>
        <taxon>Bacillariophyta</taxon>
        <taxon>Coscinodiscophyceae</taxon>
        <taxon>Thalassiosirophycidae</taxon>
        <taxon>Stephanodiscales</taxon>
        <taxon>Stephanodiscaceae</taxon>
        <taxon>Discostella</taxon>
    </lineage>
</organism>
<evidence type="ECO:0000313" key="2">
    <source>
        <dbReference type="Proteomes" id="UP001530293"/>
    </source>
</evidence>